<evidence type="ECO:0000313" key="2">
    <source>
        <dbReference type="Proteomes" id="UP000463857"/>
    </source>
</evidence>
<dbReference type="SUPFAM" id="SSF53474">
    <property type="entry name" value="alpha/beta-Hydrolases"/>
    <property type="match status" value="1"/>
</dbReference>
<reference evidence="1 2" key="1">
    <citation type="journal article" date="2018" name="Int. J. Syst. Evol. Microbiol.">
        <title>Epidermidibacterium keratini gen. nov., sp. nov., a member of the family Sporichthyaceae, isolated from keratin epidermis.</title>
        <authorList>
            <person name="Lee D.G."/>
            <person name="Trujillo M.E."/>
            <person name="Kang S."/>
            <person name="Nam J.J."/>
            <person name="Kim Y.J."/>
        </authorList>
    </citation>
    <scope>NUCLEOTIDE SEQUENCE [LARGE SCALE GENOMIC DNA]</scope>
    <source>
        <strain evidence="1 2">EPI-7</strain>
    </source>
</reference>
<gene>
    <name evidence="1" type="ORF">EK0264_02355</name>
</gene>
<dbReference type="Gene3D" id="3.40.50.1820">
    <property type="entry name" value="alpha/beta hydrolase"/>
    <property type="match status" value="1"/>
</dbReference>
<dbReference type="Proteomes" id="UP000463857">
    <property type="component" value="Chromosome"/>
</dbReference>
<name>A0A7L4YIM3_9ACTN</name>
<dbReference type="InParanoid" id="A0A7L4YIM3"/>
<dbReference type="OrthoDB" id="6059224at2"/>
<accession>A0A7L4YIM3</accession>
<protein>
    <submittedName>
        <fullName evidence="1">Alpha/beta hydrolase</fullName>
    </submittedName>
</protein>
<dbReference type="InterPro" id="IPR029058">
    <property type="entry name" value="AB_hydrolase_fold"/>
</dbReference>
<organism evidence="1 2">
    <name type="scientific">Epidermidibacterium keratini</name>
    <dbReference type="NCBI Taxonomy" id="1891644"/>
    <lineage>
        <taxon>Bacteria</taxon>
        <taxon>Bacillati</taxon>
        <taxon>Actinomycetota</taxon>
        <taxon>Actinomycetes</taxon>
        <taxon>Sporichthyales</taxon>
        <taxon>Sporichthyaceae</taxon>
        <taxon>Epidermidibacterium</taxon>
    </lineage>
</organism>
<sequence length="270" mass="27865">MSNEIRGVAAGVPFIAVPPADNPAAAPIVVLWHLMDPPSTPAAFAAAIPLQGLNAWRVYLELPMTGHRLPVGGPEEIMRLGMEDAVANLFEPIVTQGAAEFPAALADVRTQLGTRSEQFALVGGSMGSAVAALTTIETAHAASGQQQALVMLSPVSRLHQVVDANAAAYGFEYEWNAAAESVAERLDFVARAAQIGVPLQVVIGAADDPAGIVAPAQELHDAVPGSELVVVEGMAHALADEPGVEAAPQTDAAAEVDAAVVRWLAPRLTS</sequence>
<evidence type="ECO:0000313" key="1">
    <source>
        <dbReference type="EMBL" id="QHB99244.1"/>
    </source>
</evidence>
<proteinExistence type="predicted"/>
<keyword evidence="1" id="KW-0378">Hydrolase</keyword>
<dbReference type="AlphaFoldDB" id="A0A7L4YIM3"/>
<dbReference type="GO" id="GO:0016787">
    <property type="term" value="F:hydrolase activity"/>
    <property type="evidence" value="ECO:0007669"/>
    <property type="project" value="UniProtKB-KW"/>
</dbReference>
<dbReference type="EMBL" id="CP047156">
    <property type="protein sequence ID" value="QHB99244.1"/>
    <property type="molecule type" value="Genomic_DNA"/>
</dbReference>
<dbReference type="KEGG" id="eke:EK0264_02355"/>
<keyword evidence="2" id="KW-1185">Reference proteome</keyword>
<dbReference type="RefSeq" id="WP_159542532.1">
    <property type="nucleotide sequence ID" value="NZ_CP047156.1"/>
</dbReference>